<dbReference type="AlphaFoldDB" id="A0A370BW96"/>
<dbReference type="PANTHER" id="PTHR38116">
    <property type="entry name" value="CHROMOSOME 7, WHOLE GENOME SHOTGUN SEQUENCE"/>
    <property type="match status" value="1"/>
</dbReference>
<accession>A0A370BW96</accession>
<organism evidence="2 3">
    <name type="scientific">Aspergillus niger ATCC 13496</name>
    <dbReference type="NCBI Taxonomy" id="1353008"/>
    <lineage>
        <taxon>Eukaryota</taxon>
        <taxon>Fungi</taxon>
        <taxon>Dikarya</taxon>
        <taxon>Ascomycota</taxon>
        <taxon>Pezizomycotina</taxon>
        <taxon>Eurotiomycetes</taxon>
        <taxon>Eurotiomycetidae</taxon>
        <taxon>Eurotiales</taxon>
        <taxon>Aspergillaceae</taxon>
        <taxon>Aspergillus</taxon>
        <taxon>Aspergillus subgen. Circumdati</taxon>
    </lineage>
</organism>
<dbReference type="PANTHER" id="PTHR38116:SF1">
    <property type="entry name" value="BZIP DOMAIN-CONTAINING PROTEIN"/>
    <property type="match status" value="1"/>
</dbReference>
<evidence type="ECO:0000256" key="1">
    <source>
        <dbReference type="SAM" id="MobiDB-lite"/>
    </source>
</evidence>
<dbReference type="VEuPathDB" id="FungiDB:M747DRAFT_351959"/>
<sequence length="407" mass="45994">MSSFTQPVPVVACGRIPTMGKSISQHLLPEYQVIHFILSYEAAEAELPHLLAGRDPQSRSPNEIGTHDYSQPPRAVIFGRGYEPQQVEELKKKFAGVPKEPVAWVRGNPADLPAGAAGPEYAQNVAADMKKGRYQGYLTFRTIRTRVNLPRPRTRSLFRQIGKTLELYTPPRKMDRKLYKGCLLEIVLVRLSELGTLNSIQSMFTLIHQSHGNESDTVSSSSQNVANVAISYGQNEWLEIPLGEGETNRVGDHTTQLDAEAEAEMTAKMQHRKIQNRKNQRARRQRGSIRRRNRHVQLPCTVSRSRLTPLTITVSDPKPTWALPRCEGDDEGEVTAGHKGLIVWGEPYDMQNWEATPGFLAKWSWAVDGCHDLVECSNRWRRMRGEEPIRLAESLEGSRPWRCRLAT</sequence>
<evidence type="ECO:0000313" key="2">
    <source>
        <dbReference type="EMBL" id="RDH19767.1"/>
    </source>
</evidence>
<dbReference type="Proteomes" id="UP000253845">
    <property type="component" value="Unassembled WGS sequence"/>
</dbReference>
<protein>
    <submittedName>
        <fullName evidence="2">Uncharacterized protein</fullName>
    </submittedName>
</protein>
<feature type="region of interest" description="Disordered" evidence="1">
    <location>
        <begin position="269"/>
        <end position="290"/>
    </location>
</feature>
<reference evidence="2 3" key="1">
    <citation type="submission" date="2018-07" db="EMBL/GenBank/DDBJ databases">
        <title>Section-level genome sequencing of Aspergillus section Nigri to investigate inter- and intra-species variation.</title>
        <authorList>
            <consortium name="DOE Joint Genome Institute"/>
            <person name="Vesth T.C."/>
            <person name="Nybo J.L."/>
            <person name="Theobald S."/>
            <person name="Frisvad J.C."/>
            <person name="Larsen T.O."/>
            <person name="Nielsen K.F."/>
            <person name="Hoof J.B."/>
            <person name="Brandl J."/>
            <person name="Salamov A."/>
            <person name="Riley R."/>
            <person name="Gladden J.M."/>
            <person name="Phatale P."/>
            <person name="Nielsen M.T."/>
            <person name="Lyhne E.K."/>
            <person name="Kogle M.E."/>
            <person name="Strasser K."/>
            <person name="McDonnell E."/>
            <person name="Barry K."/>
            <person name="Clum A."/>
            <person name="Chen C."/>
            <person name="Nolan M."/>
            <person name="Sandor L."/>
            <person name="Kuo A."/>
            <person name="Lipzen A."/>
            <person name="Hainaut M."/>
            <person name="Drula E."/>
            <person name="Tsang A."/>
            <person name="Magnuson J.K."/>
            <person name="Henrissat B."/>
            <person name="Wiebenga A."/>
            <person name="Simmons B.A."/>
            <person name="Makela M.R."/>
            <person name="De vries R.P."/>
            <person name="Grigoriev I.V."/>
            <person name="Mortensen U.H."/>
            <person name="Baker S.E."/>
            <person name="Andersen M.R."/>
        </authorList>
    </citation>
    <scope>NUCLEOTIDE SEQUENCE [LARGE SCALE GENOMIC DNA]</scope>
    <source>
        <strain evidence="2 3">ATCC 13496</strain>
    </source>
</reference>
<gene>
    <name evidence="2" type="ORF">M747DRAFT_351959</name>
</gene>
<name>A0A370BW96_ASPNG</name>
<proteinExistence type="predicted"/>
<evidence type="ECO:0000313" key="3">
    <source>
        <dbReference type="Proteomes" id="UP000253845"/>
    </source>
</evidence>
<dbReference type="EMBL" id="KZ851917">
    <property type="protein sequence ID" value="RDH19767.1"/>
    <property type="molecule type" value="Genomic_DNA"/>
</dbReference>